<name>A0ABY4JG07_9BACI</name>
<dbReference type="PROSITE" id="PS50088">
    <property type="entry name" value="ANK_REPEAT"/>
    <property type="match status" value="3"/>
</dbReference>
<feature type="repeat" description="ANK" evidence="3">
    <location>
        <begin position="37"/>
        <end position="69"/>
    </location>
</feature>
<gene>
    <name evidence="4" type="ORF">MY490_11935</name>
</gene>
<evidence type="ECO:0000256" key="3">
    <source>
        <dbReference type="PROSITE-ProRule" id="PRU00023"/>
    </source>
</evidence>
<dbReference type="Pfam" id="PF12796">
    <property type="entry name" value="Ank_2"/>
    <property type="match status" value="1"/>
</dbReference>
<protein>
    <submittedName>
        <fullName evidence="4">Ankyrin repeat domain-containing protein</fullName>
    </submittedName>
</protein>
<evidence type="ECO:0000313" key="4">
    <source>
        <dbReference type="EMBL" id="UPM52551.1"/>
    </source>
</evidence>
<keyword evidence="2 3" id="KW-0040">ANK repeat</keyword>
<feature type="repeat" description="ANK" evidence="3">
    <location>
        <begin position="76"/>
        <end position="109"/>
    </location>
</feature>
<dbReference type="PROSITE" id="PS50297">
    <property type="entry name" value="ANK_REP_REGION"/>
    <property type="match status" value="3"/>
</dbReference>
<proteinExistence type="predicted"/>
<keyword evidence="1" id="KW-0677">Repeat</keyword>
<dbReference type="Proteomes" id="UP000830639">
    <property type="component" value="Chromosome"/>
</dbReference>
<evidence type="ECO:0000256" key="1">
    <source>
        <dbReference type="ARBA" id="ARBA00022737"/>
    </source>
</evidence>
<evidence type="ECO:0000313" key="5">
    <source>
        <dbReference type="Proteomes" id="UP000830639"/>
    </source>
</evidence>
<accession>A0ABY4JG07</accession>
<feature type="repeat" description="ANK" evidence="3">
    <location>
        <begin position="110"/>
        <end position="142"/>
    </location>
</feature>
<dbReference type="SMART" id="SM00248">
    <property type="entry name" value="ANK"/>
    <property type="match status" value="3"/>
</dbReference>
<dbReference type="SUPFAM" id="SSF48403">
    <property type="entry name" value="Ankyrin repeat"/>
    <property type="match status" value="1"/>
</dbReference>
<sequence length="171" mass="18587">MENLLAKLFDATEKGENEIVLEIISKQPNLIHEENEHGLTLLGIAAHYGQYEVVKTLVKNGAQINALSHSKLSFIPQNTALHAAIAGSKSIEVIDFLLTNGANPNISDSEGHTALHIAAFEGNTSIAEHLLKNGAEIKTNNSGKTPIDIAEERGNTAFINFYKRSNFMINP</sequence>
<dbReference type="InterPro" id="IPR051070">
    <property type="entry name" value="NF-kappa-B_inhibitor"/>
</dbReference>
<dbReference type="Gene3D" id="1.25.40.20">
    <property type="entry name" value="Ankyrin repeat-containing domain"/>
    <property type="match status" value="1"/>
</dbReference>
<dbReference type="InterPro" id="IPR036770">
    <property type="entry name" value="Ankyrin_rpt-contain_sf"/>
</dbReference>
<dbReference type="InterPro" id="IPR002110">
    <property type="entry name" value="Ankyrin_rpt"/>
</dbReference>
<dbReference type="Pfam" id="PF00023">
    <property type="entry name" value="Ank"/>
    <property type="match status" value="1"/>
</dbReference>
<keyword evidence="5" id="KW-1185">Reference proteome</keyword>
<dbReference type="PANTHER" id="PTHR46680">
    <property type="entry name" value="NF-KAPPA-B INHIBITOR ALPHA"/>
    <property type="match status" value="1"/>
</dbReference>
<evidence type="ECO:0000256" key="2">
    <source>
        <dbReference type="ARBA" id="ARBA00023043"/>
    </source>
</evidence>
<dbReference type="RefSeq" id="WP_248265916.1">
    <property type="nucleotide sequence ID" value="NZ_CP096034.1"/>
</dbReference>
<organism evidence="4 5">
    <name type="scientific">Gottfriedia acidiceleris</name>
    <dbReference type="NCBI Taxonomy" id="371036"/>
    <lineage>
        <taxon>Bacteria</taxon>
        <taxon>Bacillati</taxon>
        <taxon>Bacillota</taxon>
        <taxon>Bacilli</taxon>
        <taxon>Bacillales</taxon>
        <taxon>Bacillaceae</taxon>
        <taxon>Gottfriedia</taxon>
    </lineage>
</organism>
<dbReference type="PANTHER" id="PTHR46680:SF3">
    <property type="entry name" value="NF-KAPPA-B INHIBITOR CACTUS"/>
    <property type="match status" value="1"/>
</dbReference>
<reference evidence="4 5" key="1">
    <citation type="submission" date="2022-04" db="EMBL/GenBank/DDBJ databases">
        <title>Mechanism of arsenic methylation and mitigation arsenic toxicity by Bacillus sp. LH14 from an Arsenic-Contaminated Paddy Soil.</title>
        <authorList>
            <person name="Wang D."/>
        </authorList>
    </citation>
    <scope>NUCLEOTIDE SEQUENCE [LARGE SCALE GENOMIC DNA]</scope>
    <source>
        <strain evidence="4 5">LH14</strain>
    </source>
</reference>
<dbReference type="EMBL" id="CP096034">
    <property type="protein sequence ID" value="UPM52551.1"/>
    <property type="molecule type" value="Genomic_DNA"/>
</dbReference>